<proteinExistence type="inferred from homology"/>
<evidence type="ECO:0000256" key="1">
    <source>
        <dbReference type="ARBA" id="ARBA00007637"/>
    </source>
</evidence>
<protein>
    <submittedName>
        <fullName evidence="7">Nucleoside-diphosphate-sugar epimerase</fullName>
    </submittedName>
</protein>
<evidence type="ECO:0000256" key="2">
    <source>
        <dbReference type="ARBA" id="ARBA00023002"/>
    </source>
</evidence>
<feature type="compositionally biased region" description="Basic residues" evidence="4">
    <location>
        <begin position="1"/>
        <end position="10"/>
    </location>
</feature>
<dbReference type="SUPFAM" id="SSF51735">
    <property type="entry name" value="NAD(P)-binding Rossmann-fold domains"/>
    <property type="match status" value="1"/>
</dbReference>
<keyword evidence="8" id="KW-1185">Reference proteome</keyword>
<dbReference type="PANTHER" id="PTHR43103:SF5">
    <property type="entry name" value="4-EPIMERASE, PUTATIVE (AFU_ORTHOLOGUE AFUA_7G00360)-RELATED"/>
    <property type="match status" value="1"/>
</dbReference>
<keyword evidence="3" id="KW-0520">NAD</keyword>
<evidence type="ECO:0000259" key="6">
    <source>
        <dbReference type="Pfam" id="PF01370"/>
    </source>
</evidence>
<sequence>MSQQGIRHRMPGADAPRGRTPDGSVVLVTGAAGVIGGVVVPYLAGSGLRVVAVDRSPFSSPKAELVLVGDVRDRAFVAQSLRPFGRPVDAVVHLAAIAAPGQVPEDETLAQNVQGAYLVLDGAGRAGVRCAVAASSVAAYGYAWAGRDLSPPYVPVDEAQPSVAIDSYGLSKTMTEQVGAFATRRWGMPTILLRFPFVGDGDRLAAHLDRIRRDVAANRRELWAWLDTRDAARAVHAALTSGLTGHHVFNIAAPDTSTAVPTAELLARFHPDTRLRAPLDGFDSPLDSSAARRLLGFETRHGWRDGAGND</sequence>
<comment type="similarity">
    <text evidence="1">Belongs to the NAD(P)-dependent epimerase/dehydratase family.</text>
</comment>
<dbReference type="EMBL" id="BONX01000007">
    <property type="protein sequence ID" value="GIG94874.1"/>
    <property type="molecule type" value="Genomic_DNA"/>
</dbReference>
<dbReference type="RefSeq" id="WP_203856474.1">
    <property type="nucleotide sequence ID" value="NZ_BAAAZQ010000005.1"/>
</dbReference>
<dbReference type="Proteomes" id="UP000621500">
    <property type="component" value="Unassembled WGS sequence"/>
</dbReference>
<evidence type="ECO:0000313" key="7">
    <source>
        <dbReference type="EMBL" id="GIG94874.1"/>
    </source>
</evidence>
<evidence type="ECO:0000256" key="4">
    <source>
        <dbReference type="SAM" id="MobiDB-lite"/>
    </source>
</evidence>
<dbReference type="InterPro" id="IPR036291">
    <property type="entry name" value="NAD(P)-bd_dom_sf"/>
</dbReference>
<evidence type="ECO:0000313" key="8">
    <source>
        <dbReference type="Proteomes" id="UP000621500"/>
    </source>
</evidence>
<keyword evidence="5" id="KW-0472">Membrane</keyword>
<evidence type="ECO:0000256" key="5">
    <source>
        <dbReference type="SAM" id="Phobius"/>
    </source>
</evidence>
<keyword evidence="2" id="KW-0560">Oxidoreductase</keyword>
<keyword evidence="5" id="KW-0812">Transmembrane</keyword>
<reference evidence="7 8" key="1">
    <citation type="submission" date="2021-01" db="EMBL/GenBank/DDBJ databases">
        <title>Whole genome shotgun sequence of Plantactinospora mayteni NBRC 109088.</title>
        <authorList>
            <person name="Komaki H."/>
            <person name="Tamura T."/>
        </authorList>
    </citation>
    <scope>NUCLEOTIDE SEQUENCE [LARGE SCALE GENOMIC DNA]</scope>
    <source>
        <strain evidence="7 8">NBRC 109088</strain>
    </source>
</reference>
<dbReference type="Pfam" id="PF01370">
    <property type="entry name" value="Epimerase"/>
    <property type="match status" value="1"/>
</dbReference>
<dbReference type="PANTHER" id="PTHR43103">
    <property type="entry name" value="NUCLEOSIDE-DIPHOSPHATE-SUGAR EPIMERASE"/>
    <property type="match status" value="1"/>
</dbReference>
<organism evidence="7 8">
    <name type="scientific">Plantactinospora mayteni</name>
    <dbReference type="NCBI Taxonomy" id="566021"/>
    <lineage>
        <taxon>Bacteria</taxon>
        <taxon>Bacillati</taxon>
        <taxon>Actinomycetota</taxon>
        <taxon>Actinomycetes</taxon>
        <taxon>Micromonosporales</taxon>
        <taxon>Micromonosporaceae</taxon>
        <taxon>Plantactinospora</taxon>
    </lineage>
</organism>
<comment type="caution">
    <text evidence="7">The sequence shown here is derived from an EMBL/GenBank/DDBJ whole genome shotgun (WGS) entry which is preliminary data.</text>
</comment>
<feature type="region of interest" description="Disordered" evidence="4">
    <location>
        <begin position="1"/>
        <end position="21"/>
    </location>
</feature>
<accession>A0ABQ4EJI9</accession>
<name>A0ABQ4EJI9_9ACTN</name>
<dbReference type="InterPro" id="IPR001509">
    <property type="entry name" value="Epimerase_deHydtase"/>
</dbReference>
<keyword evidence="5" id="KW-1133">Transmembrane helix</keyword>
<feature type="domain" description="NAD-dependent epimerase/dehydratase" evidence="6">
    <location>
        <begin position="26"/>
        <end position="252"/>
    </location>
</feature>
<feature type="transmembrane region" description="Helical" evidence="5">
    <location>
        <begin position="25"/>
        <end position="44"/>
    </location>
</feature>
<gene>
    <name evidence="7" type="ORF">Pma05_14470</name>
</gene>
<dbReference type="Gene3D" id="3.40.50.720">
    <property type="entry name" value="NAD(P)-binding Rossmann-like Domain"/>
    <property type="match status" value="1"/>
</dbReference>
<evidence type="ECO:0000256" key="3">
    <source>
        <dbReference type="ARBA" id="ARBA00023027"/>
    </source>
</evidence>